<proteinExistence type="predicted"/>
<comment type="caution">
    <text evidence="1">The sequence shown here is derived from an EMBL/GenBank/DDBJ whole genome shotgun (WGS) entry which is preliminary data.</text>
</comment>
<dbReference type="Proteomes" id="UP000611762">
    <property type="component" value="Unassembled WGS sequence"/>
</dbReference>
<name>A0A926DP87_9FIRM</name>
<evidence type="ECO:0000313" key="2">
    <source>
        <dbReference type="Proteomes" id="UP000611762"/>
    </source>
</evidence>
<accession>A0A926DP87</accession>
<sequence>MNFNCNVNIVDAIMGAGKSQSIINHINASGVENKFLVITPYLDEVDRYKKYCPSKHFKAPKFEKNQTKLDDIKKMIDKGENIVSTHALFQKFDNELIDICRASNYTLVMDEVANVVDEYSLSKQDFTLLTNTYVDINHKTKQLIWKEKYKDYSGKFDNEKRLCELGSLVCYGDNLMVWLFPIETFNSFRNIYILTYRFDLQLQKYYYDYYRLPYTYLSVVGNSMDTYQLSAYDKNQNKPKYDYRKLIHICDLEKLNMIGDREHDLSKTWYFRNKGNSTMQVLKNNISNFFRHIRCDNSSDNIWTTFKDYKSLLKGKGYTRGYLPLNSRATNEYKKRTSVVYPVNRYLNPFVKNFFLTNNIDIDEDGYALSEMLQFIWRSAIRDGNEIWIYLPSVRMRGLLEQWISENSAI</sequence>
<dbReference type="EMBL" id="JACRSU010000002">
    <property type="protein sequence ID" value="MBC8540824.1"/>
    <property type="molecule type" value="Genomic_DNA"/>
</dbReference>
<keyword evidence="2" id="KW-1185">Reference proteome</keyword>
<organism evidence="1 2">
    <name type="scientific">Congzhengia minquanensis</name>
    <dbReference type="NCBI Taxonomy" id="2763657"/>
    <lineage>
        <taxon>Bacteria</taxon>
        <taxon>Bacillati</taxon>
        <taxon>Bacillota</taxon>
        <taxon>Clostridia</taxon>
        <taxon>Eubacteriales</taxon>
        <taxon>Oscillospiraceae</taxon>
        <taxon>Congzhengia</taxon>
    </lineage>
</organism>
<evidence type="ECO:0000313" key="1">
    <source>
        <dbReference type="EMBL" id="MBC8540824.1"/>
    </source>
</evidence>
<dbReference type="RefSeq" id="WP_249311976.1">
    <property type="nucleotide sequence ID" value="NZ_JACRSU010000002.1"/>
</dbReference>
<reference evidence="1" key="1">
    <citation type="submission" date="2020-08" db="EMBL/GenBank/DDBJ databases">
        <title>Genome public.</title>
        <authorList>
            <person name="Liu C."/>
            <person name="Sun Q."/>
        </authorList>
    </citation>
    <scope>NUCLEOTIDE SEQUENCE</scope>
    <source>
        <strain evidence="1">H8</strain>
    </source>
</reference>
<protein>
    <submittedName>
        <fullName evidence="1">Uncharacterized protein</fullName>
    </submittedName>
</protein>
<dbReference type="AlphaFoldDB" id="A0A926DP87"/>
<gene>
    <name evidence="1" type="ORF">H8698_07520</name>
</gene>